<protein>
    <submittedName>
        <fullName evidence="2">Uncharacterized protein</fullName>
    </submittedName>
</protein>
<feature type="region of interest" description="Disordered" evidence="1">
    <location>
        <begin position="101"/>
        <end position="174"/>
    </location>
</feature>
<feature type="compositionally biased region" description="Basic residues" evidence="1">
    <location>
        <begin position="114"/>
        <end position="123"/>
    </location>
</feature>
<dbReference type="VEuPathDB" id="TriTrypDB:TCDM_10442"/>
<feature type="compositionally biased region" description="Polar residues" evidence="1">
    <location>
        <begin position="164"/>
        <end position="174"/>
    </location>
</feature>
<evidence type="ECO:0000256" key="1">
    <source>
        <dbReference type="SAM" id="MobiDB-lite"/>
    </source>
</evidence>
<name>V5B2W3_TRYCR</name>
<dbReference type="Proteomes" id="UP000017861">
    <property type="component" value="Unassembled WGS sequence"/>
</dbReference>
<reference evidence="2 3" key="1">
    <citation type="journal article" date="2014" name="Genome Announc.">
        <title>Trypanosoma cruzi Clone Dm28c Draft Genome Sequence.</title>
        <authorList>
            <person name="Grisard E.C."/>
            <person name="Teixeira S.M."/>
            <person name="de Almeida L.G."/>
            <person name="Stoco P.H."/>
            <person name="Gerber A.L."/>
            <person name="Talavera-Lopez C."/>
            <person name="Lima O.C."/>
            <person name="Andersson B."/>
            <person name="de Vasconcelos A.T."/>
        </authorList>
    </citation>
    <scope>NUCLEOTIDE SEQUENCE [LARGE SCALE GENOMIC DNA]</scope>
    <source>
        <strain evidence="2 3">Dm28c</strain>
    </source>
</reference>
<sequence length="174" mass="19297">MLGLCGSLSLPSLLLSLDPVTRRRLCVRGACTAATRESIQICVCAVCVLLVPSVPSNFTVAISACFPSSFVIDREIERKHSKKRGWNSEHRHPSTVSGTIIPAAVTPHNNNSRTQKHGMRRKNSAPGTHSDGHYHQQQQEPWRVFRYPRVSTHRATPADEKTTSKMQENTAVLC</sequence>
<dbReference type="AlphaFoldDB" id="V5B2W3"/>
<comment type="caution">
    <text evidence="2">The sequence shown here is derived from an EMBL/GenBank/DDBJ whole genome shotgun (WGS) entry which is preliminary data.</text>
</comment>
<dbReference type="EMBL" id="AYLP01000226">
    <property type="protein sequence ID" value="ESS61934.1"/>
    <property type="molecule type" value="Genomic_DNA"/>
</dbReference>
<accession>V5B2W3</accession>
<gene>
    <name evidence="2" type="ORF">TCDM_10442</name>
</gene>
<proteinExistence type="predicted"/>
<dbReference type="OrthoDB" id="10641782at2759"/>
<evidence type="ECO:0000313" key="2">
    <source>
        <dbReference type="EMBL" id="ESS61934.1"/>
    </source>
</evidence>
<organism evidence="2 3">
    <name type="scientific">Trypanosoma cruzi Dm28c</name>
    <dbReference type="NCBI Taxonomy" id="1416333"/>
    <lineage>
        <taxon>Eukaryota</taxon>
        <taxon>Discoba</taxon>
        <taxon>Euglenozoa</taxon>
        <taxon>Kinetoplastea</taxon>
        <taxon>Metakinetoplastina</taxon>
        <taxon>Trypanosomatida</taxon>
        <taxon>Trypanosomatidae</taxon>
        <taxon>Trypanosoma</taxon>
        <taxon>Schizotrypanum</taxon>
    </lineage>
</organism>
<evidence type="ECO:0000313" key="3">
    <source>
        <dbReference type="Proteomes" id="UP000017861"/>
    </source>
</evidence>